<keyword evidence="10" id="KW-1185">Reference proteome</keyword>
<organism evidence="9 10">
    <name type="scientific">Levilactobacillus namurensis DSM 19117</name>
    <dbReference type="NCBI Taxonomy" id="1423773"/>
    <lineage>
        <taxon>Bacteria</taxon>
        <taxon>Bacillati</taxon>
        <taxon>Bacillota</taxon>
        <taxon>Bacilli</taxon>
        <taxon>Lactobacillales</taxon>
        <taxon>Lactobacillaceae</taxon>
        <taxon>Levilactobacillus</taxon>
    </lineage>
</organism>
<dbReference type="InterPro" id="IPR008254">
    <property type="entry name" value="Flavodoxin/NO_synth"/>
</dbReference>
<dbReference type="Pfam" id="PF00258">
    <property type="entry name" value="Flavodoxin_1"/>
    <property type="match status" value="1"/>
</dbReference>
<evidence type="ECO:0000256" key="5">
    <source>
        <dbReference type="ARBA" id="ARBA00022630"/>
    </source>
</evidence>
<dbReference type="PANTHER" id="PTHR42809:SF1">
    <property type="entry name" value="FLAVODOXIN 1"/>
    <property type="match status" value="1"/>
</dbReference>
<comment type="similarity">
    <text evidence="3">Belongs to the flavodoxin family.</text>
</comment>
<dbReference type="AlphaFoldDB" id="A0A0R1JQD9"/>
<accession>A0A0R1JQD9</accession>
<evidence type="ECO:0000313" key="9">
    <source>
        <dbReference type="EMBL" id="KRK73501.1"/>
    </source>
</evidence>
<dbReference type="Proteomes" id="UP000051162">
    <property type="component" value="Unassembled WGS sequence"/>
</dbReference>
<reference evidence="9 10" key="1">
    <citation type="journal article" date="2015" name="Genome Announc.">
        <title>Expanding the biotechnology potential of lactobacilli through comparative genomics of 213 strains and associated genera.</title>
        <authorList>
            <person name="Sun Z."/>
            <person name="Harris H.M."/>
            <person name="McCann A."/>
            <person name="Guo C."/>
            <person name="Argimon S."/>
            <person name="Zhang W."/>
            <person name="Yang X."/>
            <person name="Jeffery I.B."/>
            <person name="Cooney J.C."/>
            <person name="Kagawa T.F."/>
            <person name="Liu W."/>
            <person name="Song Y."/>
            <person name="Salvetti E."/>
            <person name="Wrobel A."/>
            <person name="Rasinkangas P."/>
            <person name="Parkhill J."/>
            <person name="Rea M.C."/>
            <person name="O'Sullivan O."/>
            <person name="Ritari J."/>
            <person name="Douillard F.P."/>
            <person name="Paul Ross R."/>
            <person name="Yang R."/>
            <person name="Briner A.E."/>
            <person name="Felis G.E."/>
            <person name="de Vos W.M."/>
            <person name="Barrangou R."/>
            <person name="Klaenhammer T.R."/>
            <person name="Caufield P.W."/>
            <person name="Cui Y."/>
            <person name="Zhang H."/>
            <person name="O'Toole P.W."/>
        </authorList>
    </citation>
    <scope>NUCLEOTIDE SEQUENCE [LARGE SCALE GENOMIC DNA]</scope>
    <source>
        <strain evidence="9 10">DSM 19117</strain>
    </source>
</reference>
<dbReference type="InterPro" id="IPR029039">
    <property type="entry name" value="Flavoprotein-like_sf"/>
</dbReference>
<feature type="domain" description="Flavodoxin-like" evidence="8">
    <location>
        <begin position="14"/>
        <end position="152"/>
    </location>
</feature>
<keyword evidence="5" id="KW-0285">Flavoprotein</keyword>
<evidence type="ECO:0000256" key="7">
    <source>
        <dbReference type="ARBA" id="ARBA00022982"/>
    </source>
</evidence>
<dbReference type="SUPFAM" id="SSF52218">
    <property type="entry name" value="Flavoproteins"/>
    <property type="match status" value="1"/>
</dbReference>
<dbReference type="PROSITE" id="PS50902">
    <property type="entry name" value="FLAVODOXIN_LIKE"/>
    <property type="match status" value="1"/>
</dbReference>
<dbReference type="PANTHER" id="PTHR42809">
    <property type="entry name" value="FLAVODOXIN 2"/>
    <property type="match status" value="1"/>
</dbReference>
<evidence type="ECO:0000256" key="1">
    <source>
        <dbReference type="ARBA" id="ARBA00001917"/>
    </source>
</evidence>
<evidence type="ECO:0000256" key="2">
    <source>
        <dbReference type="ARBA" id="ARBA00003297"/>
    </source>
</evidence>
<comment type="caution">
    <text evidence="9">The sequence shown here is derived from an EMBL/GenBank/DDBJ whole genome shotgun (WGS) entry which is preliminary data.</text>
</comment>
<evidence type="ECO:0000259" key="8">
    <source>
        <dbReference type="PROSITE" id="PS50902"/>
    </source>
</evidence>
<keyword evidence="7" id="KW-0249">Electron transport</keyword>
<comment type="cofactor">
    <cofactor evidence="1">
        <name>FMN</name>
        <dbReference type="ChEBI" id="CHEBI:58210"/>
    </cofactor>
</comment>
<dbReference type="GO" id="GO:0016651">
    <property type="term" value="F:oxidoreductase activity, acting on NAD(P)H"/>
    <property type="evidence" value="ECO:0007669"/>
    <property type="project" value="UniProtKB-ARBA"/>
</dbReference>
<dbReference type="PATRIC" id="fig|1423773.3.peg.644"/>
<evidence type="ECO:0000313" key="10">
    <source>
        <dbReference type="Proteomes" id="UP000051162"/>
    </source>
</evidence>
<evidence type="ECO:0000256" key="6">
    <source>
        <dbReference type="ARBA" id="ARBA00022643"/>
    </source>
</evidence>
<gene>
    <name evidence="9" type="ORF">FD30_GL000630</name>
</gene>
<keyword evidence="6" id="KW-0288">FMN</keyword>
<dbReference type="STRING" id="1423773.FD30_GL000630"/>
<dbReference type="Gene3D" id="3.40.50.360">
    <property type="match status" value="1"/>
</dbReference>
<comment type="function">
    <text evidence="2">Low-potential electron donor to a number of redox enzymes.</text>
</comment>
<evidence type="ECO:0000256" key="4">
    <source>
        <dbReference type="ARBA" id="ARBA00022448"/>
    </source>
</evidence>
<sequence length="159" mass="17621">MDTYKEFKLMTPTIQIISASQSGRNQALAMHLQSDLAAHAQTVVTEVSQADAYELAQNDAVIVVSYTYHDGDLPDEMQDFFEDLKDVDLNRTKFAVCGSSSKTHVHFGRAVDYLTIQLNSSNGEQVADSVKIDRDPDQADLARVDQLAQQVLNRLESGN</sequence>
<dbReference type="InterPro" id="IPR050619">
    <property type="entry name" value="Flavodoxin"/>
</dbReference>
<proteinExistence type="inferred from homology"/>
<evidence type="ECO:0000256" key="3">
    <source>
        <dbReference type="ARBA" id="ARBA00005267"/>
    </source>
</evidence>
<protein>
    <submittedName>
        <fullName evidence="9">Flavodoxin</fullName>
    </submittedName>
</protein>
<keyword evidence="4" id="KW-0813">Transport</keyword>
<dbReference type="GO" id="GO:0010181">
    <property type="term" value="F:FMN binding"/>
    <property type="evidence" value="ECO:0007669"/>
    <property type="project" value="InterPro"/>
</dbReference>
<dbReference type="EMBL" id="AZDT01000061">
    <property type="protein sequence ID" value="KRK73501.1"/>
    <property type="molecule type" value="Genomic_DNA"/>
</dbReference>
<name>A0A0R1JQD9_9LACO</name>